<feature type="region of interest" description="Disordered" evidence="1">
    <location>
        <begin position="37"/>
        <end position="80"/>
    </location>
</feature>
<organism evidence="2 3">
    <name type="scientific">Romanomermis culicivorax</name>
    <name type="common">Nematode worm</name>
    <dbReference type="NCBI Taxonomy" id="13658"/>
    <lineage>
        <taxon>Eukaryota</taxon>
        <taxon>Metazoa</taxon>
        <taxon>Ecdysozoa</taxon>
        <taxon>Nematoda</taxon>
        <taxon>Enoplea</taxon>
        <taxon>Dorylaimia</taxon>
        <taxon>Mermithida</taxon>
        <taxon>Mermithoidea</taxon>
        <taxon>Mermithidae</taxon>
        <taxon>Romanomermis</taxon>
    </lineage>
</organism>
<name>A0A915IA23_ROMCU</name>
<proteinExistence type="predicted"/>
<evidence type="ECO:0000256" key="1">
    <source>
        <dbReference type="SAM" id="MobiDB-lite"/>
    </source>
</evidence>
<protein>
    <submittedName>
        <fullName evidence="3">Uncharacterized protein</fullName>
    </submittedName>
</protein>
<sequence length="98" mass="10784">MESSGGLCSCGAQKFWSSEVWVVKIKKGSHHFDVPIRPRELNTSCPMPDDASSFSQMTNGRSAKSDSPGSDPAKRHGTTYTTMKNSPFISPFHFVFVL</sequence>
<dbReference type="Proteomes" id="UP000887565">
    <property type="component" value="Unplaced"/>
</dbReference>
<evidence type="ECO:0000313" key="2">
    <source>
        <dbReference type="Proteomes" id="UP000887565"/>
    </source>
</evidence>
<reference evidence="3" key="1">
    <citation type="submission" date="2022-11" db="UniProtKB">
        <authorList>
            <consortium name="WormBaseParasite"/>
        </authorList>
    </citation>
    <scope>IDENTIFICATION</scope>
</reference>
<evidence type="ECO:0000313" key="3">
    <source>
        <dbReference type="WBParaSite" id="nRc.2.0.1.t11025-RA"/>
    </source>
</evidence>
<dbReference type="AlphaFoldDB" id="A0A915IA23"/>
<feature type="compositionally biased region" description="Polar residues" evidence="1">
    <location>
        <begin position="52"/>
        <end position="68"/>
    </location>
</feature>
<keyword evidence="2" id="KW-1185">Reference proteome</keyword>
<dbReference type="WBParaSite" id="nRc.2.0.1.t11025-RA">
    <property type="protein sequence ID" value="nRc.2.0.1.t11025-RA"/>
    <property type="gene ID" value="nRc.2.0.1.g11025"/>
</dbReference>
<accession>A0A915IA23</accession>